<evidence type="ECO:0000313" key="1">
    <source>
        <dbReference type="EMBL" id="CAH1956593.1"/>
    </source>
</evidence>
<gene>
    <name evidence="1" type="ORF">ACAOBT_LOCUS1650</name>
</gene>
<organism evidence="1 2">
    <name type="scientific">Acanthoscelides obtectus</name>
    <name type="common">Bean weevil</name>
    <name type="synonym">Bruchus obtectus</name>
    <dbReference type="NCBI Taxonomy" id="200917"/>
    <lineage>
        <taxon>Eukaryota</taxon>
        <taxon>Metazoa</taxon>
        <taxon>Ecdysozoa</taxon>
        <taxon>Arthropoda</taxon>
        <taxon>Hexapoda</taxon>
        <taxon>Insecta</taxon>
        <taxon>Pterygota</taxon>
        <taxon>Neoptera</taxon>
        <taxon>Endopterygota</taxon>
        <taxon>Coleoptera</taxon>
        <taxon>Polyphaga</taxon>
        <taxon>Cucujiformia</taxon>
        <taxon>Chrysomeloidea</taxon>
        <taxon>Chrysomelidae</taxon>
        <taxon>Bruchinae</taxon>
        <taxon>Bruchini</taxon>
        <taxon>Acanthoscelides</taxon>
    </lineage>
</organism>
<sequence>MLSETDSVGSTAFYYIQLRAFAQVYGTRGAGFNNPTCN</sequence>
<name>A0A9P0JNA1_ACAOB</name>
<keyword evidence="2" id="KW-1185">Reference proteome</keyword>
<dbReference type="Proteomes" id="UP001152888">
    <property type="component" value="Unassembled WGS sequence"/>
</dbReference>
<evidence type="ECO:0000313" key="2">
    <source>
        <dbReference type="Proteomes" id="UP001152888"/>
    </source>
</evidence>
<dbReference type="EMBL" id="CAKOFQ010006666">
    <property type="protein sequence ID" value="CAH1956593.1"/>
    <property type="molecule type" value="Genomic_DNA"/>
</dbReference>
<comment type="caution">
    <text evidence="1">The sequence shown here is derived from an EMBL/GenBank/DDBJ whole genome shotgun (WGS) entry which is preliminary data.</text>
</comment>
<protein>
    <submittedName>
        <fullName evidence="1">Uncharacterized protein</fullName>
    </submittedName>
</protein>
<reference evidence="1" key="1">
    <citation type="submission" date="2022-03" db="EMBL/GenBank/DDBJ databases">
        <authorList>
            <person name="Sayadi A."/>
        </authorList>
    </citation>
    <scope>NUCLEOTIDE SEQUENCE</scope>
</reference>
<proteinExistence type="predicted"/>
<dbReference type="AlphaFoldDB" id="A0A9P0JNA1"/>
<accession>A0A9P0JNA1</accession>